<dbReference type="InterPro" id="IPR036008">
    <property type="entry name" value="Aconitase_4Fe-4S_dom"/>
</dbReference>
<feature type="domain" description="Aconitase A/isopropylmalate dehydratase small subunit swivel" evidence="7">
    <location>
        <begin position="558"/>
        <end position="614"/>
    </location>
</feature>
<evidence type="ECO:0000256" key="3">
    <source>
        <dbReference type="ARBA" id="ARBA00023004"/>
    </source>
</evidence>
<keyword evidence="4" id="KW-0411">Iron-sulfur</keyword>
<reference evidence="8 9" key="1">
    <citation type="submission" date="2015-01" db="EMBL/GenBank/DDBJ databases">
        <title>The Genome Sequence of Cladophialophora immunda CBS83496.</title>
        <authorList>
            <consortium name="The Broad Institute Genomics Platform"/>
            <person name="Cuomo C."/>
            <person name="de Hoog S."/>
            <person name="Gorbushina A."/>
            <person name="Stielow B."/>
            <person name="Teixiera M."/>
            <person name="Abouelleil A."/>
            <person name="Chapman S.B."/>
            <person name="Priest M."/>
            <person name="Young S.K."/>
            <person name="Wortman J."/>
            <person name="Nusbaum C."/>
            <person name="Birren B."/>
        </authorList>
    </citation>
    <scope>NUCLEOTIDE SEQUENCE [LARGE SCALE GENOMIC DNA]</scope>
    <source>
        <strain evidence="8 9">CBS 83496</strain>
    </source>
</reference>
<dbReference type="GO" id="GO:0170034">
    <property type="term" value="P:L-amino acid biosynthetic process"/>
    <property type="evidence" value="ECO:0007669"/>
    <property type="project" value="UniProtKB-ARBA"/>
</dbReference>
<dbReference type="PROSITE" id="PS01244">
    <property type="entry name" value="ACONITASE_2"/>
    <property type="match status" value="1"/>
</dbReference>
<dbReference type="AlphaFoldDB" id="A0A0D2C4Q6"/>
<dbReference type="GO" id="GO:0016836">
    <property type="term" value="F:hydro-lyase activity"/>
    <property type="evidence" value="ECO:0007669"/>
    <property type="project" value="InterPro"/>
</dbReference>
<gene>
    <name evidence="8" type="ORF">PV07_09275</name>
</gene>
<dbReference type="VEuPathDB" id="FungiDB:PV07_09275"/>
<keyword evidence="9" id="KW-1185">Reference proteome</keyword>
<dbReference type="CDD" id="cd01577">
    <property type="entry name" value="IPMI_Swivel"/>
    <property type="match status" value="1"/>
</dbReference>
<dbReference type="SUPFAM" id="SSF53732">
    <property type="entry name" value="Aconitase iron-sulfur domain"/>
    <property type="match status" value="1"/>
</dbReference>
<protein>
    <submittedName>
        <fullName evidence="8">Uncharacterized protein</fullName>
    </submittedName>
</protein>
<dbReference type="SUPFAM" id="SSF52016">
    <property type="entry name" value="LeuD/IlvD-like"/>
    <property type="match status" value="1"/>
</dbReference>
<dbReference type="PANTHER" id="PTHR43822:SF2">
    <property type="entry name" value="HOMOACONITASE, MITOCHONDRIAL"/>
    <property type="match status" value="1"/>
</dbReference>
<dbReference type="InterPro" id="IPR050067">
    <property type="entry name" value="IPM_dehydratase_rel_enz"/>
</dbReference>
<proteinExistence type="inferred from homology"/>
<evidence type="ECO:0000259" key="6">
    <source>
        <dbReference type="Pfam" id="PF00330"/>
    </source>
</evidence>
<dbReference type="InterPro" id="IPR001030">
    <property type="entry name" value="Acoase/IPM_deHydtase_lsu_aba"/>
</dbReference>
<evidence type="ECO:0000259" key="7">
    <source>
        <dbReference type="Pfam" id="PF00694"/>
    </source>
</evidence>
<evidence type="ECO:0000256" key="4">
    <source>
        <dbReference type="ARBA" id="ARBA00023014"/>
    </source>
</evidence>
<dbReference type="NCBIfam" id="TIGR02087">
    <property type="entry name" value="LEUD_arch"/>
    <property type="match status" value="1"/>
</dbReference>
<dbReference type="InterPro" id="IPR011827">
    <property type="entry name" value="LeuD_type2/HacB/DmdB"/>
</dbReference>
<dbReference type="GO" id="GO:0046872">
    <property type="term" value="F:metal ion binding"/>
    <property type="evidence" value="ECO:0007669"/>
    <property type="project" value="UniProtKB-KW"/>
</dbReference>
<dbReference type="Gene3D" id="3.20.19.10">
    <property type="entry name" value="Aconitase, domain 4"/>
    <property type="match status" value="1"/>
</dbReference>
<dbReference type="HOGENOM" id="CLU_006714_3_3_1"/>
<accession>A0A0D2C4Q6</accession>
<dbReference type="InterPro" id="IPR018136">
    <property type="entry name" value="Aconitase_4Fe-4S_BS"/>
</dbReference>
<dbReference type="InterPro" id="IPR015931">
    <property type="entry name" value="Acnase/IPM_dHydase_lsu_aba_1/3"/>
</dbReference>
<dbReference type="EMBL" id="KN847044">
    <property type="protein sequence ID" value="KIW26158.1"/>
    <property type="molecule type" value="Genomic_DNA"/>
</dbReference>
<feature type="domain" description="Aconitase/3-isopropylmalate dehydratase large subunit alpha/beta/alpha" evidence="6">
    <location>
        <begin position="97"/>
        <end position="428"/>
    </location>
</feature>
<dbReference type="Proteomes" id="UP000054466">
    <property type="component" value="Unassembled WGS sequence"/>
</dbReference>
<evidence type="ECO:0000313" key="8">
    <source>
        <dbReference type="EMBL" id="KIW26158.1"/>
    </source>
</evidence>
<dbReference type="RefSeq" id="XP_016246374.1">
    <property type="nucleotide sequence ID" value="XM_016396518.1"/>
</dbReference>
<dbReference type="GeneID" id="27348469"/>
<dbReference type="PANTHER" id="PTHR43822">
    <property type="entry name" value="HOMOACONITASE, MITOCHONDRIAL-RELATED"/>
    <property type="match status" value="1"/>
</dbReference>
<evidence type="ECO:0000256" key="1">
    <source>
        <dbReference type="ARBA" id="ARBA00007185"/>
    </source>
</evidence>
<dbReference type="STRING" id="569365.A0A0D2C4Q6"/>
<dbReference type="Pfam" id="PF00694">
    <property type="entry name" value="Aconitase_C"/>
    <property type="match status" value="1"/>
</dbReference>
<keyword evidence="2" id="KW-0479">Metal-binding</keyword>
<evidence type="ECO:0000256" key="2">
    <source>
        <dbReference type="ARBA" id="ARBA00022723"/>
    </source>
</evidence>
<dbReference type="GO" id="GO:0051536">
    <property type="term" value="F:iron-sulfur cluster binding"/>
    <property type="evidence" value="ECO:0007669"/>
    <property type="project" value="UniProtKB-KW"/>
</dbReference>
<dbReference type="InterPro" id="IPR000573">
    <property type="entry name" value="AconitaseA/IPMdHydase_ssu_swvl"/>
</dbReference>
<dbReference type="Pfam" id="PF00330">
    <property type="entry name" value="Aconitase"/>
    <property type="match status" value="1"/>
</dbReference>
<dbReference type="InterPro" id="IPR033940">
    <property type="entry name" value="IPMI_Swivel"/>
</dbReference>
<evidence type="ECO:0000256" key="5">
    <source>
        <dbReference type="ARBA" id="ARBA00023239"/>
    </source>
</evidence>
<name>A0A0D2C4Q6_9EURO</name>
<dbReference type="Gene3D" id="3.30.499.10">
    <property type="entry name" value="Aconitase, domain 3"/>
    <property type="match status" value="2"/>
</dbReference>
<keyword evidence="3" id="KW-0408">Iron</keyword>
<dbReference type="GO" id="GO:0170038">
    <property type="term" value="P:proteinogenic amino acid biosynthetic process"/>
    <property type="evidence" value="ECO:0007669"/>
    <property type="project" value="UniProtKB-ARBA"/>
</dbReference>
<comment type="similarity">
    <text evidence="1">Belongs to the aconitase/IPM isomerase family.</text>
</comment>
<organism evidence="8 9">
    <name type="scientific">Cladophialophora immunda</name>
    <dbReference type="NCBI Taxonomy" id="569365"/>
    <lineage>
        <taxon>Eukaryota</taxon>
        <taxon>Fungi</taxon>
        <taxon>Dikarya</taxon>
        <taxon>Ascomycota</taxon>
        <taxon>Pezizomycotina</taxon>
        <taxon>Eurotiomycetes</taxon>
        <taxon>Chaetothyriomycetidae</taxon>
        <taxon>Chaetothyriales</taxon>
        <taxon>Herpotrichiellaceae</taxon>
        <taxon>Cladophialophora</taxon>
    </lineage>
</organism>
<keyword evidence="5" id="KW-0456">Lyase</keyword>
<dbReference type="OrthoDB" id="419183at2759"/>
<sequence length="696" mass="76957">MLPIRPPGRKPMTMAEKILATHDTERRGEVQLGDTLRIDVDWVIASELSWKGMERTYDLMGKPGIFRNDRFWLAGDHRVHPRLTQEPQIKALMDASVRAKKDFKMTEFQGFNYTILHTEFFRERAQPGMLVIGSDSHTCSAGAIGCLAIGLGGADVTVPLITGETWIKVPEIVNLRFINRPPRGIGGKDTILYILKEFKRNTIAADRIVEFTGPGLKYLSLDARFAIANMTTELGGVTGIFEADQRTFDFVNRRHMKRYKNDSNYFRADLDANYCKIFEIDLAKVEAFVARFPSPDNVVPIQDIAGMKLEGCFIGACTTAEEDLIIGAMVLEEGMKQGMVPVKGRRLVIPGSRPIRHKLDKLGFTEIYQAAGFEVGVPGCSMCVGTGVDRAGEGEMWLSSQNRNFKNRMGKGSVANLASAATVAASSFKMEVTNPQYLLERLDEARLTQYLGYDPLIDRIPVSIGSPSFMEPGGSSTATTHEIAGPIVRKSTAMKTARPSDEAKPSTIISGKVFKLGDFIDTDAIAPSQFAMSSKTQADFGLHCMELFMPEFRQLVKDGLNVIVAGESFGCGSSREAAVTCLLGAGIHCVIAKSFSFIYARNQPNLGLLGFTITDKDFHELAQQGAEININLSAREVMIQGKRFPFKLSEMEKQLIAVGGITSAFQEFGKRLFERMCSGQPTVARQRPQDERRELF</sequence>
<dbReference type="PRINTS" id="PR00415">
    <property type="entry name" value="ACONITASE"/>
</dbReference>
<evidence type="ECO:0000313" key="9">
    <source>
        <dbReference type="Proteomes" id="UP000054466"/>
    </source>
</evidence>
<dbReference type="InterPro" id="IPR015928">
    <property type="entry name" value="Aconitase/3IPM_dehydase_swvl"/>
</dbReference>